<dbReference type="Proteomes" id="UP000015105">
    <property type="component" value="Chromosome 4D"/>
</dbReference>
<dbReference type="STRING" id="200361.A0A453HAQ4"/>
<reference evidence="2" key="4">
    <citation type="submission" date="2019-03" db="UniProtKB">
        <authorList>
            <consortium name="EnsemblPlants"/>
        </authorList>
    </citation>
    <scope>IDENTIFICATION</scope>
</reference>
<reference evidence="3" key="1">
    <citation type="journal article" date="2014" name="Science">
        <title>Ancient hybridizations among the ancestral genomes of bread wheat.</title>
        <authorList>
            <consortium name="International Wheat Genome Sequencing Consortium,"/>
            <person name="Marcussen T."/>
            <person name="Sandve S.R."/>
            <person name="Heier L."/>
            <person name="Spannagl M."/>
            <person name="Pfeifer M."/>
            <person name="Jakobsen K.S."/>
            <person name="Wulff B.B."/>
            <person name="Steuernagel B."/>
            <person name="Mayer K.F."/>
            <person name="Olsen O.A."/>
        </authorList>
    </citation>
    <scope>NUCLEOTIDE SEQUENCE [LARGE SCALE GENOMIC DNA]</scope>
    <source>
        <strain evidence="3">cv. AL8/78</strain>
    </source>
</reference>
<dbReference type="AlphaFoldDB" id="A0A453HAQ4"/>
<sequence length="86" mass="9275">MALSPSTSKRGKPVAGSILKWARASHGRPELHAVRCKYVGVEKDTGTELFYYFVESERSPGTDPVILWLTGGPGCLGFSGMVFEVG</sequence>
<reference evidence="2" key="3">
    <citation type="journal article" date="2017" name="Nature">
        <title>Genome sequence of the progenitor of the wheat D genome Aegilops tauschii.</title>
        <authorList>
            <person name="Luo M.C."/>
            <person name="Gu Y.Q."/>
            <person name="Puiu D."/>
            <person name="Wang H."/>
            <person name="Twardziok S.O."/>
            <person name="Deal K.R."/>
            <person name="Huo N."/>
            <person name="Zhu T."/>
            <person name="Wang L."/>
            <person name="Wang Y."/>
            <person name="McGuire P.E."/>
            <person name="Liu S."/>
            <person name="Long H."/>
            <person name="Ramasamy R.K."/>
            <person name="Rodriguez J.C."/>
            <person name="Van S.L."/>
            <person name="Yuan L."/>
            <person name="Wang Z."/>
            <person name="Xia Z."/>
            <person name="Xiao L."/>
            <person name="Anderson O.D."/>
            <person name="Ouyang S."/>
            <person name="Liang Y."/>
            <person name="Zimin A.V."/>
            <person name="Pertea G."/>
            <person name="Qi P."/>
            <person name="Bennetzen J.L."/>
            <person name="Dai X."/>
            <person name="Dawson M.W."/>
            <person name="Muller H.G."/>
            <person name="Kugler K."/>
            <person name="Rivarola-Duarte L."/>
            <person name="Spannagl M."/>
            <person name="Mayer K.F.X."/>
            <person name="Lu F.H."/>
            <person name="Bevan M.W."/>
            <person name="Leroy P."/>
            <person name="Li P."/>
            <person name="You F.M."/>
            <person name="Sun Q."/>
            <person name="Liu Z."/>
            <person name="Lyons E."/>
            <person name="Wicker T."/>
            <person name="Salzberg S.L."/>
            <person name="Devos K.M."/>
            <person name="Dvorak J."/>
        </authorList>
    </citation>
    <scope>NUCLEOTIDE SEQUENCE [LARGE SCALE GENOMIC DNA]</scope>
    <source>
        <strain evidence="2">cv. AL8/78</strain>
    </source>
</reference>
<comment type="similarity">
    <text evidence="1">Belongs to the peptidase S10 family.</text>
</comment>
<dbReference type="Pfam" id="PF00450">
    <property type="entry name" value="Peptidase_S10"/>
    <property type="match status" value="1"/>
</dbReference>
<dbReference type="GO" id="GO:0004185">
    <property type="term" value="F:serine-type carboxypeptidase activity"/>
    <property type="evidence" value="ECO:0007669"/>
    <property type="project" value="InterPro"/>
</dbReference>
<reference evidence="2" key="5">
    <citation type="journal article" date="2021" name="G3 (Bethesda)">
        <title>Aegilops tauschii genome assembly Aet v5.0 features greater sequence contiguity and improved annotation.</title>
        <authorList>
            <person name="Wang L."/>
            <person name="Zhu T."/>
            <person name="Rodriguez J.C."/>
            <person name="Deal K.R."/>
            <person name="Dubcovsky J."/>
            <person name="McGuire P.E."/>
            <person name="Lux T."/>
            <person name="Spannagl M."/>
            <person name="Mayer K.F.X."/>
            <person name="Baldrich P."/>
            <person name="Meyers B.C."/>
            <person name="Huo N."/>
            <person name="Gu Y.Q."/>
            <person name="Zhou H."/>
            <person name="Devos K.M."/>
            <person name="Bennetzen J.L."/>
            <person name="Unver T."/>
            <person name="Budak H."/>
            <person name="Gulick P.J."/>
            <person name="Galiba G."/>
            <person name="Kalapos B."/>
            <person name="Nelson D.R."/>
            <person name="Li P."/>
            <person name="You F.M."/>
            <person name="Luo M.C."/>
            <person name="Dvorak J."/>
        </authorList>
    </citation>
    <scope>NUCLEOTIDE SEQUENCE [LARGE SCALE GENOMIC DNA]</scope>
    <source>
        <strain evidence="2">cv. AL8/78</strain>
    </source>
</reference>
<dbReference type="Gene3D" id="3.40.50.1820">
    <property type="entry name" value="alpha/beta hydrolase"/>
    <property type="match status" value="1"/>
</dbReference>
<dbReference type="Gramene" id="AET4Gv20126900.1">
    <property type="protein sequence ID" value="AET4Gv20126900.1"/>
    <property type="gene ID" value="AET4Gv20126900"/>
</dbReference>
<organism evidence="2 3">
    <name type="scientific">Aegilops tauschii subsp. strangulata</name>
    <name type="common">Goatgrass</name>
    <dbReference type="NCBI Taxonomy" id="200361"/>
    <lineage>
        <taxon>Eukaryota</taxon>
        <taxon>Viridiplantae</taxon>
        <taxon>Streptophyta</taxon>
        <taxon>Embryophyta</taxon>
        <taxon>Tracheophyta</taxon>
        <taxon>Spermatophyta</taxon>
        <taxon>Magnoliopsida</taxon>
        <taxon>Liliopsida</taxon>
        <taxon>Poales</taxon>
        <taxon>Poaceae</taxon>
        <taxon>BOP clade</taxon>
        <taxon>Pooideae</taxon>
        <taxon>Triticodae</taxon>
        <taxon>Triticeae</taxon>
        <taxon>Triticinae</taxon>
        <taxon>Aegilops</taxon>
    </lineage>
</organism>
<dbReference type="InterPro" id="IPR029058">
    <property type="entry name" value="AB_hydrolase_fold"/>
</dbReference>
<keyword evidence="3" id="KW-1185">Reference proteome</keyword>
<proteinExistence type="inferred from homology"/>
<evidence type="ECO:0000313" key="3">
    <source>
        <dbReference type="Proteomes" id="UP000015105"/>
    </source>
</evidence>
<dbReference type="SUPFAM" id="SSF53474">
    <property type="entry name" value="alpha/beta-Hydrolases"/>
    <property type="match status" value="1"/>
</dbReference>
<evidence type="ECO:0000313" key="2">
    <source>
        <dbReference type="EnsemblPlants" id="AET4Gv20126900.1"/>
    </source>
</evidence>
<protein>
    <submittedName>
        <fullName evidence="2">Uncharacterized protein</fullName>
    </submittedName>
</protein>
<reference evidence="3" key="2">
    <citation type="journal article" date="2017" name="Nat. Plants">
        <title>The Aegilops tauschii genome reveals multiple impacts of transposons.</title>
        <authorList>
            <person name="Zhao G."/>
            <person name="Zou C."/>
            <person name="Li K."/>
            <person name="Wang K."/>
            <person name="Li T."/>
            <person name="Gao L."/>
            <person name="Zhang X."/>
            <person name="Wang H."/>
            <person name="Yang Z."/>
            <person name="Liu X."/>
            <person name="Jiang W."/>
            <person name="Mao L."/>
            <person name="Kong X."/>
            <person name="Jiao Y."/>
            <person name="Jia J."/>
        </authorList>
    </citation>
    <scope>NUCLEOTIDE SEQUENCE [LARGE SCALE GENOMIC DNA]</scope>
    <source>
        <strain evidence="3">cv. AL8/78</strain>
    </source>
</reference>
<accession>A0A453HAQ4</accession>
<dbReference type="GO" id="GO:0006508">
    <property type="term" value="P:proteolysis"/>
    <property type="evidence" value="ECO:0007669"/>
    <property type="project" value="InterPro"/>
</dbReference>
<name>A0A453HAQ4_AEGTS</name>
<dbReference type="InterPro" id="IPR001563">
    <property type="entry name" value="Peptidase_S10"/>
</dbReference>
<evidence type="ECO:0000256" key="1">
    <source>
        <dbReference type="ARBA" id="ARBA00009431"/>
    </source>
</evidence>
<dbReference type="EnsemblPlants" id="AET4Gv20126900.1">
    <property type="protein sequence ID" value="AET4Gv20126900.1"/>
    <property type="gene ID" value="AET4Gv20126900"/>
</dbReference>